<keyword evidence="2" id="KW-1185">Reference proteome</keyword>
<feature type="non-terminal residue" evidence="1">
    <location>
        <position position="354"/>
    </location>
</feature>
<dbReference type="EMBL" id="ANOG01001014">
    <property type="protein sequence ID" value="EMI15995.1"/>
    <property type="molecule type" value="Genomic_DNA"/>
</dbReference>
<gene>
    <name evidence="1" type="ORF">RMSM_07079</name>
</gene>
<evidence type="ECO:0000313" key="2">
    <source>
        <dbReference type="Proteomes" id="UP000011991"/>
    </source>
</evidence>
<reference evidence="1 2" key="1">
    <citation type="journal article" date="2013" name="Mar. Genomics">
        <title>Expression of sulfatases in Rhodopirellula baltica and the diversity of sulfatases in the genus Rhodopirellula.</title>
        <authorList>
            <person name="Wegner C.E."/>
            <person name="Richter-Heitmann T."/>
            <person name="Klindworth A."/>
            <person name="Klockow C."/>
            <person name="Richter M."/>
            <person name="Achstetter T."/>
            <person name="Glockner F.O."/>
            <person name="Harder J."/>
        </authorList>
    </citation>
    <scope>NUCLEOTIDE SEQUENCE [LARGE SCALE GENOMIC DNA]</scope>
    <source>
        <strain evidence="1 2">SM1</strain>
    </source>
</reference>
<dbReference type="RefSeq" id="WP_008707830.1">
    <property type="nucleotide sequence ID" value="NZ_ANOG01001014.1"/>
</dbReference>
<accession>M5R9E3</accession>
<name>M5R9E3_9BACT</name>
<protein>
    <submittedName>
        <fullName evidence="1">Uncharacterized protein</fullName>
    </submittedName>
</protein>
<dbReference type="OrthoDB" id="285182at2"/>
<dbReference type="AlphaFoldDB" id="M5R9E3"/>
<evidence type="ECO:0000313" key="1">
    <source>
        <dbReference type="EMBL" id="EMI15995.1"/>
    </source>
</evidence>
<comment type="caution">
    <text evidence="1">The sequence shown here is derived from an EMBL/GenBank/DDBJ whole genome shotgun (WGS) entry which is preliminary data.</text>
</comment>
<organism evidence="1 2">
    <name type="scientific">Rhodopirellula maiorica SM1</name>
    <dbReference type="NCBI Taxonomy" id="1265738"/>
    <lineage>
        <taxon>Bacteria</taxon>
        <taxon>Pseudomonadati</taxon>
        <taxon>Planctomycetota</taxon>
        <taxon>Planctomycetia</taxon>
        <taxon>Pirellulales</taxon>
        <taxon>Pirellulaceae</taxon>
        <taxon>Novipirellula</taxon>
    </lineage>
</organism>
<sequence length="354" mass="39538">MWNSSLGCRVLRNAEARLIASAAWSLIGEVRNAIPSAESKYPPFPRDVELFDRMTPEQQVVMVDRVTSYLLDPKVAAPRRTALLDATIATIFRHVLVQIEIEIDDNPDFSSGDPSKKRSETIEALYEIIDDVEFDGEEPLERFVEADCIDVETWQVAVEVLRNRVLPDEDWALDELALDLPPEQGESLKQVMGINNDYFIDTAPNATVADAREAWCNLLERLTGHRPESWRFGDQPELVPEDVCCDPPPPVLSFSGSAETKTTSKPVFPVADKATVRLGDAMDQIAMTPSAWDVFLHLPSGQLSSLPHDLSHAIEAEMSFADYGGEADEKMFALAQAIHETNHYVEVPSNFDFH</sequence>
<proteinExistence type="predicted"/>
<dbReference type="Proteomes" id="UP000011991">
    <property type="component" value="Unassembled WGS sequence"/>
</dbReference>